<dbReference type="InterPro" id="IPR036259">
    <property type="entry name" value="MFS_trans_sf"/>
</dbReference>
<feature type="transmembrane region" description="Helical" evidence="5">
    <location>
        <begin position="15"/>
        <end position="40"/>
    </location>
</feature>
<proteinExistence type="predicted"/>
<dbReference type="SUPFAM" id="SSF103473">
    <property type="entry name" value="MFS general substrate transporter"/>
    <property type="match status" value="1"/>
</dbReference>
<keyword evidence="3 5" id="KW-1133">Transmembrane helix</keyword>
<evidence type="ECO:0000259" key="6">
    <source>
        <dbReference type="PROSITE" id="PS50850"/>
    </source>
</evidence>
<feature type="domain" description="Major facilitator superfamily (MFS) profile" evidence="6">
    <location>
        <begin position="65"/>
        <end position="525"/>
    </location>
</feature>
<feature type="transmembrane region" description="Helical" evidence="5">
    <location>
        <begin position="223"/>
        <end position="246"/>
    </location>
</feature>
<evidence type="ECO:0000313" key="8">
    <source>
        <dbReference type="Proteomes" id="UP001307889"/>
    </source>
</evidence>
<evidence type="ECO:0000313" key="7">
    <source>
        <dbReference type="EMBL" id="BES88246.1"/>
    </source>
</evidence>
<evidence type="ECO:0000256" key="5">
    <source>
        <dbReference type="SAM" id="Phobius"/>
    </source>
</evidence>
<feature type="transmembrane region" description="Helical" evidence="5">
    <location>
        <begin position="419"/>
        <end position="437"/>
    </location>
</feature>
<feature type="transmembrane region" description="Helical" evidence="5">
    <location>
        <begin position="443"/>
        <end position="463"/>
    </location>
</feature>
<dbReference type="EMBL" id="AP028909">
    <property type="protein sequence ID" value="BES88246.1"/>
    <property type="molecule type" value="Genomic_DNA"/>
</dbReference>
<organism evidence="7 8">
    <name type="scientific">Nesidiocoris tenuis</name>
    <dbReference type="NCBI Taxonomy" id="355587"/>
    <lineage>
        <taxon>Eukaryota</taxon>
        <taxon>Metazoa</taxon>
        <taxon>Ecdysozoa</taxon>
        <taxon>Arthropoda</taxon>
        <taxon>Hexapoda</taxon>
        <taxon>Insecta</taxon>
        <taxon>Pterygota</taxon>
        <taxon>Neoptera</taxon>
        <taxon>Paraneoptera</taxon>
        <taxon>Hemiptera</taxon>
        <taxon>Heteroptera</taxon>
        <taxon>Panheteroptera</taxon>
        <taxon>Cimicomorpha</taxon>
        <taxon>Miridae</taxon>
        <taxon>Dicyphina</taxon>
        <taxon>Nesidiocoris</taxon>
    </lineage>
</organism>
<dbReference type="Pfam" id="PF00083">
    <property type="entry name" value="Sugar_tr"/>
    <property type="match status" value="1"/>
</dbReference>
<feature type="transmembrane region" description="Helical" evidence="5">
    <location>
        <begin position="189"/>
        <end position="211"/>
    </location>
</feature>
<reference evidence="7 8" key="1">
    <citation type="submission" date="2023-09" db="EMBL/GenBank/DDBJ databases">
        <title>Nesidiocoris tenuis whole genome shotgun sequence.</title>
        <authorList>
            <person name="Shibata T."/>
            <person name="Shimoda M."/>
            <person name="Kobayashi T."/>
            <person name="Uehara T."/>
        </authorList>
    </citation>
    <scope>NUCLEOTIDE SEQUENCE [LARGE SCALE GENOMIC DNA]</scope>
    <source>
        <strain evidence="7 8">Japan</strain>
    </source>
</reference>
<keyword evidence="8" id="KW-1185">Reference proteome</keyword>
<accession>A0ABN7ABN7</accession>
<comment type="subcellular location">
    <subcellularLocation>
        <location evidence="1">Membrane</location>
        <topology evidence="1">Multi-pass membrane protein</topology>
    </subcellularLocation>
</comment>
<evidence type="ECO:0000256" key="4">
    <source>
        <dbReference type="ARBA" id="ARBA00023136"/>
    </source>
</evidence>
<dbReference type="InterPro" id="IPR020846">
    <property type="entry name" value="MFS_dom"/>
</dbReference>
<dbReference type="CDD" id="cd17317">
    <property type="entry name" value="MFS_SLC22"/>
    <property type="match status" value="1"/>
</dbReference>
<feature type="transmembrane region" description="Helical" evidence="5">
    <location>
        <begin position="353"/>
        <end position="374"/>
    </location>
</feature>
<sequence>MEVDDILDETGQFGLYQIIFFVLLFLIDVQTSIFPMSFVFTAAELKYRCLIPQCEDPENATYYDSSLTAFLPSDLNGQPSSCLRYAHLDQNGTGSCSLDEFLTNSTERCSQLVFDTARTSIASEFDLLCDDNRWKLSAVGTSNNIGQFAGYLTFGVLSDKYGRKYTLIGALLSSTLFGVLRSYAPNFTWFLIFEFFDAFVSTGVFAATYILAMEILGPDQRLIGGAMLQCFYAVGQTLLGVVSWTVLSWRSLLRILYLPGLVFIAYIWLIPESLRWLIVHKRFDEAIKVLEKIGKTNRKPLSESTKHKLLVLKSKVHEGRGHEEAHKMLASTMSMGKEEEKHPILTSLKSKIIFTRVIVCSFCWMANIFVYAGLSLNSVFISGHQHVNFILTSLVEIPANILMYPLLNRCGRRGAQLGTLFLSGFSLLAFALIPSGLGIVQLVLYLFGKVMITISFAVLYVYFSELFPTNARNTLMATCALISRIGSISAPLSRLLSPYIDPVIVFGVFSILGGLSALLLPETRYSGLPDTLLDAENIGKKESEYRRPSMVEKESPI</sequence>
<keyword evidence="4 5" id="KW-0472">Membrane</keyword>
<keyword evidence="2 5" id="KW-0812">Transmembrane</keyword>
<protein>
    <submittedName>
        <fullName evidence="7">Solute carrier family 22</fullName>
    </submittedName>
</protein>
<feature type="transmembrane region" description="Helical" evidence="5">
    <location>
        <begin position="499"/>
        <end position="520"/>
    </location>
</feature>
<feature type="transmembrane region" description="Helical" evidence="5">
    <location>
        <begin position="252"/>
        <end position="271"/>
    </location>
</feature>
<evidence type="ECO:0000256" key="2">
    <source>
        <dbReference type="ARBA" id="ARBA00022692"/>
    </source>
</evidence>
<gene>
    <name evidence="7" type="ORF">NTJ_01051</name>
</gene>
<dbReference type="Gene3D" id="1.20.1250.20">
    <property type="entry name" value="MFS general substrate transporter like domains"/>
    <property type="match status" value="1"/>
</dbReference>
<dbReference type="PROSITE" id="PS50850">
    <property type="entry name" value="MFS"/>
    <property type="match status" value="1"/>
</dbReference>
<dbReference type="Proteomes" id="UP001307889">
    <property type="component" value="Chromosome 1"/>
</dbReference>
<evidence type="ECO:0000256" key="1">
    <source>
        <dbReference type="ARBA" id="ARBA00004141"/>
    </source>
</evidence>
<name>A0ABN7ABN7_9HEMI</name>
<dbReference type="InterPro" id="IPR005828">
    <property type="entry name" value="MFS_sugar_transport-like"/>
</dbReference>
<feature type="transmembrane region" description="Helical" evidence="5">
    <location>
        <begin position="386"/>
        <end position="407"/>
    </location>
</feature>
<evidence type="ECO:0000256" key="3">
    <source>
        <dbReference type="ARBA" id="ARBA00022989"/>
    </source>
</evidence>
<dbReference type="PANTHER" id="PTHR24064">
    <property type="entry name" value="SOLUTE CARRIER FAMILY 22 MEMBER"/>
    <property type="match status" value="1"/>
</dbReference>